<dbReference type="GO" id="GO:0022857">
    <property type="term" value="F:transmembrane transporter activity"/>
    <property type="evidence" value="ECO:0007669"/>
    <property type="project" value="TreeGrafter"/>
</dbReference>
<keyword evidence="7 8" id="KW-0472">Membrane</keyword>
<evidence type="ECO:0000259" key="9">
    <source>
        <dbReference type="Pfam" id="PF04290"/>
    </source>
</evidence>
<dbReference type="EMBL" id="UINC01000071">
    <property type="protein sequence ID" value="SUZ48502.1"/>
    <property type="molecule type" value="Genomic_DNA"/>
</dbReference>
<dbReference type="PANTHER" id="PTHR35011">
    <property type="entry name" value="2,3-DIKETO-L-GULONATE TRAP TRANSPORTER SMALL PERMEASE PROTEIN YIAM"/>
    <property type="match status" value="1"/>
</dbReference>
<feature type="domain" description="Tripartite ATP-independent periplasmic transporters DctQ component" evidence="9">
    <location>
        <begin position="27"/>
        <end position="148"/>
    </location>
</feature>
<accession>A0A381N1M4</accession>
<evidence type="ECO:0000256" key="5">
    <source>
        <dbReference type="ARBA" id="ARBA00022692"/>
    </source>
</evidence>
<dbReference type="GO" id="GO:0015740">
    <property type="term" value="P:C4-dicarboxylate transport"/>
    <property type="evidence" value="ECO:0007669"/>
    <property type="project" value="TreeGrafter"/>
</dbReference>
<evidence type="ECO:0000256" key="2">
    <source>
        <dbReference type="ARBA" id="ARBA00022448"/>
    </source>
</evidence>
<feature type="transmembrane region" description="Helical" evidence="8">
    <location>
        <begin position="12"/>
        <end position="35"/>
    </location>
</feature>
<evidence type="ECO:0000256" key="1">
    <source>
        <dbReference type="ARBA" id="ARBA00004429"/>
    </source>
</evidence>
<keyword evidence="2" id="KW-0813">Transport</keyword>
<evidence type="ECO:0000256" key="6">
    <source>
        <dbReference type="ARBA" id="ARBA00022989"/>
    </source>
</evidence>
<sequence>MRGLKALNQSLVALETFAAAGLVATVSVVVLLQVGMRYLFAYPNPWSEEVSRFCFIWMSMLGASLAVEHGAHFGFDQVMKGLAPHLKFAVKTFATAVVLMFSLVLVATGITLMALTMGERSSALNFPIAWVYASVPISGTLMVIHLLAGLGKPAGVDEATGSRATTGAESSEKGH</sequence>
<dbReference type="GO" id="GO:0005886">
    <property type="term" value="C:plasma membrane"/>
    <property type="evidence" value="ECO:0007669"/>
    <property type="project" value="UniProtKB-SubCell"/>
</dbReference>
<name>A0A381N1M4_9ZZZZ</name>
<dbReference type="InterPro" id="IPR007387">
    <property type="entry name" value="TRAP_DctQ"/>
</dbReference>
<keyword evidence="3" id="KW-1003">Cell membrane</keyword>
<reference evidence="10" key="1">
    <citation type="submission" date="2018-05" db="EMBL/GenBank/DDBJ databases">
        <authorList>
            <person name="Lanie J.A."/>
            <person name="Ng W.-L."/>
            <person name="Kazmierczak K.M."/>
            <person name="Andrzejewski T.M."/>
            <person name="Davidsen T.M."/>
            <person name="Wayne K.J."/>
            <person name="Tettelin H."/>
            <person name="Glass J.I."/>
            <person name="Rusch D."/>
            <person name="Podicherti R."/>
            <person name="Tsui H.-C.T."/>
            <person name="Winkler M.E."/>
        </authorList>
    </citation>
    <scope>NUCLEOTIDE SEQUENCE</scope>
</reference>
<gene>
    <name evidence="10" type="ORF">METZ01_LOCUS1356</name>
</gene>
<feature type="transmembrane region" description="Helical" evidence="8">
    <location>
        <begin position="96"/>
        <end position="117"/>
    </location>
</feature>
<feature type="transmembrane region" description="Helical" evidence="8">
    <location>
        <begin position="129"/>
        <end position="148"/>
    </location>
</feature>
<evidence type="ECO:0000256" key="7">
    <source>
        <dbReference type="ARBA" id="ARBA00023136"/>
    </source>
</evidence>
<comment type="subcellular location">
    <subcellularLocation>
        <location evidence="1">Cell inner membrane</location>
        <topology evidence="1">Multi-pass membrane protein</topology>
    </subcellularLocation>
</comment>
<feature type="transmembrane region" description="Helical" evidence="8">
    <location>
        <begin position="55"/>
        <end position="75"/>
    </location>
</feature>
<evidence type="ECO:0000313" key="10">
    <source>
        <dbReference type="EMBL" id="SUZ48502.1"/>
    </source>
</evidence>
<keyword evidence="5 8" id="KW-0812">Transmembrane</keyword>
<dbReference type="PANTHER" id="PTHR35011:SF2">
    <property type="entry name" value="2,3-DIKETO-L-GULONATE TRAP TRANSPORTER SMALL PERMEASE PROTEIN YIAM"/>
    <property type="match status" value="1"/>
</dbReference>
<protein>
    <recommendedName>
        <fullName evidence="9">Tripartite ATP-independent periplasmic transporters DctQ component domain-containing protein</fullName>
    </recommendedName>
</protein>
<dbReference type="Pfam" id="PF04290">
    <property type="entry name" value="DctQ"/>
    <property type="match status" value="1"/>
</dbReference>
<evidence type="ECO:0000256" key="4">
    <source>
        <dbReference type="ARBA" id="ARBA00022519"/>
    </source>
</evidence>
<organism evidence="10">
    <name type="scientific">marine metagenome</name>
    <dbReference type="NCBI Taxonomy" id="408172"/>
    <lineage>
        <taxon>unclassified sequences</taxon>
        <taxon>metagenomes</taxon>
        <taxon>ecological metagenomes</taxon>
    </lineage>
</organism>
<evidence type="ECO:0000256" key="3">
    <source>
        <dbReference type="ARBA" id="ARBA00022475"/>
    </source>
</evidence>
<evidence type="ECO:0000256" key="8">
    <source>
        <dbReference type="SAM" id="Phobius"/>
    </source>
</evidence>
<keyword evidence="6 8" id="KW-1133">Transmembrane helix</keyword>
<keyword evidence="4" id="KW-0997">Cell inner membrane</keyword>
<dbReference type="AlphaFoldDB" id="A0A381N1M4"/>
<dbReference type="InterPro" id="IPR055348">
    <property type="entry name" value="DctQ"/>
</dbReference>
<proteinExistence type="predicted"/>